<dbReference type="SMART" id="SM00345">
    <property type="entry name" value="HTH_GNTR"/>
    <property type="match status" value="1"/>
</dbReference>
<reference evidence="7 8" key="1">
    <citation type="submission" date="2016-10" db="EMBL/GenBank/DDBJ databases">
        <authorList>
            <person name="de Groot N.N."/>
        </authorList>
    </citation>
    <scope>NUCLEOTIDE SEQUENCE [LARGE SCALE GENOMIC DNA]</scope>
    <source>
        <strain evidence="7 8">DSM 21039</strain>
    </source>
</reference>
<keyword evidence="3" id="KW-0805">Transcription regulation</keyword>
<comment type="similarity">
    <text evidence="1">In the C-terminal section; belongs to the class-I pyridoxal-phosphate-dependent aminotransferase family.</text>
</comment>
<protein>
    <submittedName>
        <fullName evidence="7">Transcriptional regulator, GntR family</fullName>
    </submittedName>
</protein>
<evidence type="ECO:0000256" key="5">
    <source>
        <dbReference type="ARBA" id="ARBA00023163"/>
    </source>
</evidence>
<dbReference type="Proteomes" id="UP000198984">
    <property type="component" value="Unassembled WGS sequence"/>
</dbReference>
<keyword evidence="2" id="KW-0663">Pyridoxal phosphate</keyword>
<evidence type="ECO:0000256" key="3">
    <source>
        <dbReference type="ARBA" id="ARBA00023015"/>
    </source>
</evidence>
<keyword evidence="8" id="KW-1185">Reference proteome</keyword>
<evidence type="ECO:0000259" key="6">
    <source>
        <dbReference type="PROSITE" id="PS50949"/>
    </source>
</evidence>
<evidence type="ECO:0000313" key="8">
    <source>
        <dbReference type="Proteomes" id="UP000198984"/>
    </source>
</evidence>
<dbReference type="GO" id="GO:0003700">
    <property type="term" value="F:DNA-binding transcription factor activity"/>
    <property type="evidence" value="ECO:0007669"/>
    <property type="project" value="InterPro"/>
</dbReference>
<dbReference type="InterPro" id="IPR015421">
    <property type="entry name" value="PyrdxlP-dep_Trfase_major"/>
</dbReference>
<dbReference type="InterPro" id="IPR036388">
    <property type="entry name" value="WH-like_DNA-bd_sf"/>
</dbReference>
<dbReference type="OrthoDB" id="594134at2"/>
<evidence type="ECO:0000256" key="4">
    <source>
        <dbReference type="ARBA" id="ARBA00023125"/>
    </source>
</evidence>
<evidence type="ECO:0000256" key="2">
    <source>
        <dbReference type="ARBA" id="ARBA00022898"/>
    </source>
</evidence>
<dbReference type="STRING" id="573321.SAMN04488505_103271"/>
<dbReference type="InterPro" id="IPR004839">
    <property type="entry name" value="Aminotransferase_I/II_large"/>
</dbReference>
<dbReference type="SUPFAM" id="SSF46785">
    <property type="entry name" value="Winged helix' DNA-binding domain"/>
    <property type="match status" value="1"/>
</dbReference>
<evidence type="ECO:0000256" key="1">
    <source>
        <dbReference type="ARBA" id="ARBA00005384"/>
    </source>
</evidence>
<proteinExistence type="inferred from homology"/>
<dbReference type="InterPro" id="IPR000524">
    <property type="entry name" value="Tscrpt_reg_HTH_GntR"/>
</dbReference>
<dbReference type="Gene3D" id="3.40.640.10">
    <property type="entry name" value="Type I PLP-dependent aspartate aminotransferase-like (Major domain)"/>
    <property type="match status" value="1"/>
</dbReference>
<dbReference type="PANTHER" id="PTHR46577">
    <property type="entry name" value="HTH-TYPE TRANSCRIPTIONAL REGULATORY PROTEIN GABR"/>
    <property type="match status" value="1"/>
</dbReference>
<dbReference type="Pfam" id="PF00392">
    <property type="entry name" value="GntR"/>
    <property type="match status" value="1"/>
</dbReference>
<keyword evidence="5" id="KW-0804">Transcription</keyword>
<dbReference type="SUPFAM" id="SSF53383">
    <property type="entry name" value="PLP-dependent transferases"/>
    <property type="match status" value="1"/>
</dbReference>
<gene>
    <name evidence="7" type="ORF">SAMN04488505_103271</name>
</gene>
<sequence length="494" mass="56147">MSKTSPQIFMPFIRLNKQDGMPLYSQLYEQIKQAIFNGHLKAGERMPATRTLSVELSVSRNSVFQAYDQLMLEGFLEGKKGDGTYVMQLDNVQRKYVPTPVQKKTTLANTVKYKDASLAESTLLSDSSLEPPLPFQSCVMDMQHFPVKVWSRIAANIYRNLHKIYLGYLDTQGHLPLRQALADYLRVNRSIVCSPDQILIVNGSRQAINLAAQLLIKKGDQCWMEDPGYRSGRAAITRWGGIVCPVPLTEYGLDIDYGMQHYPDAKLTYVTPSHQYPLGGTLPLSERLKLLQWAAKHQMWILEDDYDSEFRYNGRPVPALKGLDDKGHVIYIGTFSKVLFPALRIGYMVLPAADMAKQFKMLKSTIDRQSPVIDQAIVAQFMHEGHFARHLRKMRTLYKKQQEELLQLLEKQVGKYITVTPSDTGIHLIGWLKQPCDMELLLQKAAAANIIVQPLQDFTIRFKQPQGLLLGFTGFQHAEMEQAVLKLKRVLSSL</sequence>
<dbReference type="RefSeq" id="WP_089912758.1">
    <property type="nucleotide sequence ID" value="NZ_FOBB01000003.1"/>
</dbReference>
<accession>A0A1H7VBP6</accession>
<feature type="domain" description="HTH gntR-type" evidence="6">
    <location>
        <begin position="21"/>
        <end position="89"/>
    </location>
</feature>
<dbReference type="Gene3D" id="1.10.10.10">
    <property type="entry name" value="Winged helix-like DNA-binding domain superfamily/Winged helix DNA-binding domain"/>
    <property type="match status" value="1"/>
</dbReference>
<dbReference type="PANTHER" id="PTHR46577:SF1">
    <property type="entry name" value="HTH-TYPE TRANSCRIPTIONAL REGULATORY PROTEIN GABR"/>
    <property type="match status" value="1"/>
</dbReference>
<keyword evidence="4" id="KW-0238">DNA-binding</keyword>
<name>A0A1H7VBP6_9BACT</name>
<dbReference type="InterPro" id="IPR036390">
    <property type="entry name" value="WH_DNA-bd_sf"/>
</dbReference>
<dbReference type="EMBL" id="FOBB01000003">
    <property type="protein sequence ID" value="SEM06339.1"/>
    <property type="molecule type" value="Genomic_DNA"/>
</dbReference>
<dbReference type="AlphaFoldDB" id="A0A1H7VBP6"/>
<dbReference type="CDD" id="cd00609">
    <property type="entry name" value="AAT_like"/>
    <property type="match status" value="1"/>
</dbReference>
<dbReference type="InterPro" id="IPR051446">
    <property type="entry name" value="HTH_trans_reg/aminotransferase"/>
</dbReference>
<dbReference type="GO" id="GO:0003677">
    <property type="term" value="F:DNA binding"/>
    <property type="evidence" value="ECO:0007669"/>
    <property type="project" value="UniProtKB-KW"/>
</dbReference>
<dbReference type="Pfam" id="PF00155">
    <property type="entry name" value="Aminotran_1_2"/>
    <property type="match status" value="1"/>
</dbReference>
<dbReference type="GO" id="GO:0030170">
    <property type="term" value="F:pyridoxal phosphate binding"/>
    <property type="evidence" value="ECO:0007669"/>
    <property type="project" value="InterPro"/>
</dbReference>
<dbReference type="InterPro" id="IPR015424">
    <property type="entry name" value="PyrdxlP-dep_Trfase"/>
</dbReference>
<dbReference type="PROSITE" id="PS50949">
    <property type="entry name" value="HTH_GNTR"/>
    <property type="match status" value="1"/>
</dbReference>
<evidence type="ECO:0000313" key="7">
    <source>
        <dbReference type="EMBL" id="SEM06339.1"/>
    </source>
</evidence>
<dbReference type="CDD" id="cd07377">
    <property type="entry name" value="WHTH_GntR"/>
    <property type="match status" value="1"/>
</dbReference>
<organism evidence="7 8">
    <name type="scientific">Chitinophaga rupis</name>
    <dbReference type="NCBI Taxonomy" id="573321"/>
    <lineage>
        <taxon>Bacteria</taxon>
        <taxon>Pseudomonadati</taxon>
        <taxon>Bacteroidota</taxon>
        <taxon>Chitinophagia</taxon>
        <taxon>Chitinophagales</taxon>
        <taxon>Chitinophagaceae</taxon>
        <taxon>Chitinophaga</taxon>
    </lineage>
</organism>